<feature type="domain" description="Cupin type-2" evidence="1">
    <location>
        <begin position="25"/>
        <end position="76"/>
    </location>
</feature>
<sequence length="91" mass="10089">MTLPDFTTFRADALARGFQEVLERRWEPGQVVAEHTHPFEAAALVVQGEMWLTVGGSTEHLRPGGRFNLAAGTPHAEVYGPEGAIYWVARR</sequence>
<name>A0ABU8W8K2_9BURK</name>
<dbReference type="Proteomes" id="UP001363010">
    <property type="component" value="Unassembled WGS sequence"/>
</dbReference>
<dbReference type="EMBL" id="JBBKZV010000033">
    <property type="protein sequence ID" value="MEJ8826367.1"/>
    <property type="molecule type" value="Genomic_DNA"/>
</dbReference>
<dbReference type="InterPro" id="IPR013096">
    <property type="entry name" value="Cupin_2"/>
</dbReference>
<dbReference type="RefSeq" id="WP_340367403.1">
    <property type="nucleotide sequence ID" value="NZ_JBBKZV010000033.1"/>
</dbReference>
<reference evidence="2 3" key="1">
    <citation type="submission" date="2024-03" db="EMBL/GenBank/DDBJ databases">
        <title>Novel species of the genus Variovorax.</title>
        <authorList>
            <person name="Liu Q."/>
            <person name="Xin Y.-H."/>
        </authorList>
    </citation>
    <scope>NUCLEOTIDE SEQUENCE [LARGE SCALE GENOMIC DNA]</scope>
    <source>
        <strain evidence="2 3">KACC 18501</strain>
    </source>
</reference>
<dbReference type="SUPFAM" id="SSF51182">
    <property type="entry name" value="RmlC-like cupins"/>
    <property type="match status" value="1"/>
</dbReference>
<dbReference type="Pfam" id="PF07883">
    <property type="entry name" value="Cupin_2"/>
    <property type="match status" value="1"/>
</dbReference>
<evidence type="ECO:0000313" key="2">
    <source>
        <dbReference type="EMBL" id="MEJ8826367.1"/>
    </source>
</evidence>
<evidence type="ECO:0000259" key="1">
    <source>
        <dbReference type="Pfam" id="PF07883"/>
    </source>
</evidence>
<gene>
    <name evidence="2" type="ORF">WKW80_30825</name>
</gene>
<proteinExistence type="predicted"/>
<comment type="caution">
    <text evidence="2">The sequence shown here is derived from an EMBL/GenBank/DDBJ whole genome shotgun (WGS) entry which is preliminary data.</text>
</comment>
<evidence type="ECO:0000313" key="3">
    <source>
        <dbReference type="Proteomes" id="UP001363010"/>
    </source>
</evidence>
<accession>A0ABU8W8K2</accession>
<organism evidence="2 3">
    <name type="scientific">Variovorax humicola</name>
    <dbReference type="NCBI Taxonomy" id="1769758"/>
    <lineage>
        <taxon>Bacteria</taxon>
        <taxon>Pseudomonadati</taxon>
        <taxon>Pseudomonadota</taxon>
        <taxon>Betaproteobacteria</taxon>
        <taxon>Burkholderiales</taxon>
        <taxon>Comamonadaceae</taxon>
        <taxon>Variovorax</taxon>
    </lineage>
</organism>
<dbReference type="Gene3D" id="2.60.120.10">
    <property type="entry name" value="Jelly Rolls"/>
    <property type="match status" value="1"/>
</dbReference>
<keyword evidence="3" id="KW-1185">Reference proteome</keyword>
<protein>
    <submittedName>
        <fullName evidence="2">Cupin domain-containing protein</fullName>
    </submittedName>
</protein>
<dbReference type="InterPro" id="IPR011051">
    <property type="entry name" value="RmlC_Cupin_sf"/>
</dbReference>
<dbReference type="InterPro" id="IPR014710">
    <property type="entry name" value="RmlC-like_jellyroll"/>
</dbReference>